<evidence type="ECO:0000256" key="4">
    <source>
        <dbReference type="ARBA" id="ARBA00023136"/>
    </source>
</evidence>
<name>A0AB38DDH7_9MYCO</name>
<evidence type="ECO:0000256" key="3">
    <source>
        <dbReference type="ARBA" id="ARBA00022989"/>
    </source>
</evidence>
<protein>
    <recommendedName>
        <fullName evidence="6">Methylamine utilisation protein MauE domain-containing protein</fullName>
    </recommendedName>
</protein>
<evidence type="ECO:0000256" key="1">
    <source>
        <dbReference type="ARBA" id="ARBA00004141"/>
    </source>
</evidence>
<dbReference type="GO" id="GO:0030416">
    <property type="term" value="P:methylamine metabolic process"/>
    <property type="evidence" value="ECO:0007669"/>
    <property type="project" value="InterPro"/>
</dbReference>
<feature type="domain" description="Methylamine utilisation protein MauE" evidence="6">
    <location>
        <begin position="17"/>
        <end position="114"/>
    </location>
</feature>
<dbReference type="AlphaFoldDB" id="A0AB38DDH7"/>
<evidence type="ECO:0000256" key="5">
    <source>
        <dbReference type="SAM" id="Phobius"/>
    </source>
</evidence>
<evidence type="ECO:0000313" key="7">
    <source>
        <dbReference type="EMBL" id="SKY62265.1"/>
    </source>
</evidence>
<evidence type="ECO:0000256" key="2">
    <source>
        <dbReference type="ARBA" id="ARBA00022692"/>
    </source>
</evidence>
<feature type="transmembrane region" description="Helical" evidence="5">
    <location>
        <begin position="66"/>
        <end position="87"/>
    </location>
</feature>
<reference evidence="7 8" key="1">
    <citation type="submission" date="2016-11" db="EMBL/GenBank/DDBJ databases">
        <authorList>
            <consortium name="Pathogen Informatics"/>
        </authorList>
    </citation>
    <scope>NUCLEOTIDE SEQUENCE [LARGE SCALE GENOMIC DNA]</scope>
    <source>
        <strain evidence="7 8">1168</strain>
    </source>
</reference>
<dbReference type="EMBL" id="FVQL01000001">
    <property type="protein sequence ID" value="SKY62265.1"/>
    <property type="molecule type" value="Genomic_DNA"/>
</dbReference>
<dbReference type="Pfam" id="PF07291">
    <property type="entry name" value="MauE"/>
    <property type="match status" value="1"/>
</dbReference>
<dbReference type="GO" id="GO:0016020">
    <property type="term" value="C:membrane"/>
    <property type="evidence" value="ECO:0007669"/>
    <property type="project" value="UniProtKB-SubCell"/>
</dbReference>
<gene>
    <name evidence="7" type="ORF">SAMEA2275630_01814</name>
</gene>
<dbReference type="InterPro" id="IPR009908">
    <property type="entry name" value="Methylamine_util_MauE"/>
</dbReference>
<feature type="transmembrane region" description="Helical" evidence="5">
    <location>
        <begin position="94"/>
        <end position="114"/>
    </location>
</feature>
<sequence>MKRESMHKLDRIRLVEVALRVSLAAAFLSAVADRFGWWEPFGQGTWGNMASFAAYVNQMIPFVSGWLLTVIAWASTAAEVILGILLLIGWKPSLVGAVSCLLLITFGIAMALSLGAEAPLSYSVFTAASAAAAYAIRSAPPHTRGTREASFQ</sequence>
<keyword evidence="4 5" id="KW-0472">Membrane</keyword>
<dbReference type="Proteomes" id="UP000190366">
    <property type="component" value="Unassembled WGS sequence"/>
</dbReference>
<keyword evidence="3 5" id="KW-1133">Transmembrane helix</keyword>
<evidence type="ECO:0000259" key="6">
    <source>
        <dbReference type="Pfam" id="PF07291"/>
    </source>
</evidence>
<accession>A0AB38DDH7</accession>
<proteinExistence type="predicted"/>
<comment type="subcellular location">
    <subcellularLocation>
        <location evidence="1">Membrane</location>
        <topology evidence="1">Multi-pass membrane protein</topology>
    </subcellularLocation>
</comment>
<evidence type="ECO:0000313" key="8">
    <source>
        <dbReference type="Proteomes" id="UP000190366"/>
    </source>
</evidence>
<comment type="caution">
    <text evidence="7">The sequence shown here is derived from an EMBL/GenBank/DDBJ whole genome shotgun (WGS) entry which is preliminary data.</text>
</comment>
<keyword evidence="2 5" id="KW-0812">Transmembrane</keyword>
<organism evidence="7 8">
    <name type="scientific">Mycobacteroides abscessus subsp. massiliense</name>
    <dbReference type="NCBI Taxonomy" id="1962118"/>
    <lineage>
        <taxon>Bacteria</taxon>
        <taxon>Bacillati</taxon>
        <taxon>Actinomycetota</taxon>
        <taxon>Actinomycetes</taxon>
        <taxon>Mycobacteriales</taxon>
        <taxon>Mycobacteriaceae</taxon>
        <taxon>Mycobacteroides</taxon>
        <taxon>Mycobacteroides abscessus</taxon>
    </lineage>
</organism>